<comment type="pathway">
    <text evidence="1">Lipid metabolism; fatty acid beta-oxidation.</text>
</comment>
<dbReference type="InterPro" id="IPR014748">
    <property type="entry name" value="Enoyl-CoA_hydra_C"/>
</dbReference>
<dbReference type="Pfam" id="PF00378">
    <property type="entry name" value="ECH_1"/>
    <property type="match status" value="1"/>
</dbReference>
<dbReference type="PANTHER" id="PTHR43149:SF1">
    <property type="entry name" value="DELTA(3,5)-DELTA(2,4)-DIENOYL-COA ISOMERASE, MITOCHONDRIAL"/>
    <property type="match status" value="1"/>
</dbReference>
<evidence type="ECO:0000256" key="2">
    <source>
        <dbReference type="ARBA" id="ARBA00005254"/>
    </source>
</evidence>
<keyword evidence="4" id="KW-0443">Lipid metabolism</keyword>
<comment type="caution">
    <text evidence="7">The sequence shown here is derived from an EMBL/GenBank/DDBJ whole genome shotgun (WGS) entry which is preliminary data.</text>
</comment>
<keyword evidence="7" id="KW-0456">Lyase</keyword>
<evidence type="ECO:0000256" key="6">
    <source>
        <dbReference type="RuleBase" id="RU003707"/>
    </source>
</evidence>
<dbReference type="CDD" id="cd06558">
    <property type="entry name" value="crotonase-like"/>
    <property type="match status" value="1"/>
</dbReference>
<dbReference type="GO" id="GO:0006635">
    <property type="term" value="P:fatty acid beta-oxidation"/>
    <property type="evidence" value="ECO:0007669"/>
    <property type="project" value="UniProtKB-UniPathway"/>
</dbReference>
<gene>
    <name evidence="7" type="ORF">PPSIR1_25381</name>
</gene>
<evidence type="ECO:0000256" key="5">
    <source>
        <dbReference type="ARBA" id="ARBA00023235"/>
    </source>
</evidence>
<dbReference type="NCBIfam" id="NF005699">
    <property type="entry name" value="PRK07509.1"/>
    <property type="match status" value="1"/>
</dbReference>
<dbReference type="GO" id="GO:0004300">
    <property type="term" value="F:enoyl-CoA hydratase activity"/>
    <property type="evidence" value="ECO:0007669"/>
    <property type="project" value="UniProtKB-EC"/>
</dbReference>
<dbReference type="EMBL" id="ABCS01000006">
    <property type="protein sequence ID" value="EDM80974.1"/>
    <property type="molecule type" value="Genomic_DNA"/>
</dbReference>
<evidence type="ECO:0000313" key="7">
    <source>
        <dbReference type="EMBL" id="EDM80974.1"/>
    </source>
</evidence>
<dbReference type="GO" id="GO:0016853">
    <property type="term" value="F:isomerase activity"/>
    <property type="evidence" value="ECO:0007669"/>
    <property type="project" value="UniProtKB-KW"/>
</dbReference>
<evidence type="ECO:0000313" key="8">
    <source>
        <dbReference type="Proteomes" id="UP000005801"/>
    </source>
</evidence>
<dbReference type="PANTHER" id="PTHR43149">
    <property type="entry name" value="ENOYL-COA HYDRATASE"/>
    <property type="match status" value="1"/>
</dbReference>
<keyword evidence="3" id="KW-0276">Fatty acid metabolism</keyword>
<sequence length="265" mass="28572">MTERVTCEVEAGVATVSFNRPEKHNGLDPAMFDAIVEAGEALRERKDVRVVILRGEGASFCAGLDFKAFMAGGAAVRDKLLARPEPQIANLAQRVAWVWTEVPAPVIAAVHGTCIGGGLQIALAADIRIAHPESTLSVREIHWGLIPDMSITRTLGRLVPLDVAKELTFTGRKFDAVEGQRLGLVTRLADDPLAAARELAETIAARSPEAVRASKQLWARAPELSDADALLLETELQLPLLGSKNQLEAVMAGFQKRAPEFEDPS</sequence>
<dbReference type="SUPFAM" id="SSF52096">
    <property type="entry name" value="ClpP/crotonase"/>
    <property type="match status" value="1"/>
</dbReference>
<evidence type="ECO:0000256" key="1">
    <source>
        <dbReference type="ARBA" id="ARBA00005005"/>
    </source>
</evidence>
<keyword evidence="5" id="KW-0413">Isomerase</keyword>
<dbReference type="InterPro" id="IPR018376">
    <property type="entry name" value="Enoyl-CoA_hyd/isom_CS"/>
</dbReference>
<dbReference type="OrthoDB" id="5365311at2"/>
<reference evidence="7 8" key="1">
    <citation type="submission" date="2007-06" db="EMBL/GenBank/DDBJ databases">
        <authorList>
            <person name="Shimkets L."/>
            <person name="Ferriera S."/>
            <person name="Johnson J."/>
            <person name="Kravitz S."/>
            <person name="Beeson K."/>
            <person name="Sutton G."/>
            <person name="Rogers Y.-H."/>
            <person name="Friedman R."/>
            <person name="Frazier M."/>
            <person name="Venter J.C."/>
        </authorList>
    </citation>
    <scope>NUCLEOTIDE SEQUENCE [LARGE SCALE GENOMIC DNA]</scope>
    <source>
        <strain evidence="7 8">SIR-1</strain>
    </source>
</reference>
<comment type="similarity">
    <text evidence="2 6">Belongs to the enoyl-CoA hydratase/isomerase family.</text>
</comment>
<dbReference type="PROSITE" id="PS00166">
    <property type="entry name" value="ENOYL_COA_HYDRATASE"/>
    <property type="match status" value="1"/>
</dbReference>
<dbReference type="Gene3D" id="1.10.12.10">
    <property type="entry name" value="Lyase 2-enoyl-coa Hydratase, Chain A, domain 2"/>
    <property type="match status" value="1"/>
</dbReference>
<dbReference type="RefSeq" id="WP_006969789.1">
    <property type="nucleotide sequence ID" value="NZ_ABCS01000006.1"/>
</dbReference>
<organism evidence="7 8">
    <name type="scientific">Plesiocystis pacifica SIR-1</name>
    <dbReference type="NCBI Taxonomy" id="391625"/>
    <lineage>
        <taxon>Bacteria</taxon>
        <taxon>Pseudomonadati</taxon>
        <taxon>Myxococcota</taxon>
        <taxon>Polyangia</taxon>
        <taxon>Nannocystales</taxon>
        <taxon>Nannocystaceae</taxon>
        <taxon>Plesiocystis</taxon>
    </lineage>
</organism>
<dbReference type="STRING" id="391625.PPSIR1_25381"/>
<dbReference type="UniPathway" id="UPA00659"/>
<dbReference type="AlphaFoldDB" id="A6FZ90"/>
<dbReference type="Gene3D" id="3.90.226.10">
    <property type="entry name" value="2-enoyl-CoA Hydratase, Chain A, domain 1"/>
    <property type="match status" value="1"/>
</dbReference>
<evidence type="ECO:0000256" key="3">
    <source>
        <dbReference type="ARBA" id="ARBA00022832"/>
    </source>
</evidence>
<dbReference type="InterPro" id="IPR029045">
    <property type="entry name" value="ClpP/crotonase-like_dom_sf"/>
</dbReference>
<dbReference type="InterPro" id="IPR045002">
    <property type="entry name" value="Ech1-like"/>
</dbReference>
<keyword evidence="8" id="KW-1185">Reference proteome</keyword>
<name>A6FZ90_9BACT</name>
<evidence type="ECO:0000256" key="4">
    <source>
        <dbReference type="ARBA" id="ARBA00023098"/>
    </source>
</evidence>
<dbReference type="EC" id="4.2.1.17" evidence="7"/>
<proteinExistence type="inferred from homology"/>
<protein>
    <submittedName>
        <fullName evidence="7">Enoyl-CoA hydratase</fullName>
        <ecNumber evidence="7">4.2.1.17</ecNumber>
    </submittedName>
</protein>
<dbReference type="eggNOG" id="COG1024">
    <property type="taxonomic scope" value="Bacteria"/>
</dbReference>
<dbReference type="Proteomes" id="UP000005801">
    <property type="component" value="Unassembled WGS sequence"/>
</dbReference>
<accession>A6FZ90</accession>
<dbReference type="InterPro" id="IPR001753">
    <property type="entry name" value="Enoyl-CoA_hydra/iso"/>
</dbReference>